<dbReference type="SUPFAM" id="SSF53335">
    <property type="entry name" value="S-adenosyl-L-methionine-dependent methyltransferases"/>
    <property type="match status" value="1"/>
</dbReference>
<keyword evidence="3" id="KW-0808">Transferase</keyword>
<dbReference type="InterPro" id="IPR029063">
    <property type="entry name" value="SAM-dependent_MTases_sf"/>
</dbReference>
<evidence type="ECO:0000256" key="2">
    <source>
        <dbReference type="ARBA" id="ARBA00022603"/>
    </source>
</evidence>
<dbReference type="Pfam" id="PF02353">
    <property type="entry name" value="CMAS"/>
    <property type="match status" value="1"/>
</dbReference>
<evidence type="ECO:0000256" key="5">
    <source>
        <dbReference type="ARBA" id="ARBA00023098"/>
    </source>
</evidence>
<dbReference type="PIRSF" id="PIRSF003085">
    <property type="entry name" value="CMAS"/>
    <property type="match status" value="1"/>
</dbReference>
<evidence type="ECO:0000256" key="6">
    <source>
        <dbReference type="PIRSR" id="PIRSR003085-1"/>
    </source>
</evidence>
<dbReference type="AlphaFoldDB" id="A0A975HL66"/>
<dbReference type="InterPro" id="IPR003333">
    <property type="entry name" value="CMAS"/>
</dbReference>
<keyword evidence="8" id="KW-1185">Reference proteome</keyword>
<dbReference type="PANTHER" id="PTHR43667">
    <property type="entry name" value="CYCLOPROPANE-FATTY-ACYL-PHOSPHOLIPID SYNTHASE"/>
    <property type="match status" value="1"/>
</dbReference>
<feature type="active site" evidence="6">
    <location>
        <position position="399"/>
    </location>
</feature>
<dbReference type="PANTHER" id="PTHR43667:SF2">
    <property type="entry name" value="FATTY ACID C-METHYL TRANSFERASE"/>
    <property type="match status" value="1"/>
</dbReference>
<gene>
    <name evidence="7" type="ORF">J1N51_06240</name>
</gene>
<evidence type="ECO:0000256" key="4">
    <source>
        <dbReference type="ARBA" id="ARBA00022691"/>
    </source>
</evidence>
<dbReference type="KEGG" id="psym:J1N51_06240"/>
<dbReference type="InterPro" id="IPR050723">
    <property type="entry name" value="CFA/CMAS"/>
</dbReference>
<reference evidence="7" key="1">
    <citation type="submission" date="2021-03" db="EMBL/GenBank/DDBJ databases">
        <title>Description of Psychrosphaera ytuae sp. nov. isolated from deep sea sediment of South China Sea.</title>
        <authorList>
            <person name="Zhang J."/>
            <person name="Xu X.-D."/>
        </authorList>
    </citation>
    <scope>NUCLEOTIDE SEQUENCE</scope>
    <source>
        <strain evidence="7">MTZ26</strain>
    </source>
</reference>
<dbReference type="GO" id="GO:0008610">
    <property type="term" value="P:lipid biosynthetic process"/>
    <property type="evidence" value="ECO:0007669"/>
    <property type="project" value="InterPro"/>
</dbReference>
<keyword evidence="5" id="KW-0443">Lipid metabolism</keyword>
<dbReference type="GO" id="GO:0032259">
    <property type="term" value="P:methylation"/>
    <property type="evidence" value="ECO:0007669"/>
    <property type="project" value="UniProtKB-KW"/>
</dbReference>
<dbReference type="CDD" id="cd02440">
    <property type="entry name" value="AdoMet_MTases"/>
    <property type="match status" value="1"/>
</dbReference>
<evidence type="ECO:0000256" key="1">
    <source>
        <dbReference type="ARBA" id="ARBA00010815"/>
    </source>
</evidence>
<evidence type="ECO:0000313" key="8">
    <source>
        <dbReference type="Proteomes" id="UP000682739"/>
    </source>
</evidence>
<evidence type="ECO:0000313" key="7">
    <source>
        <dbReference type="EMBL" id="QTH65039.1"/>
    </source>
</evidence>
<protein>
    <submittedName>
        <fullName evidence="7">Class I SAM-dependent methyltransferase</fullName>
    </submittedName>
</protein>
<organism evidence="7 8">
    <name type="scientific">Psychrosphaera ytuae</name>
    <dbReference type="NCBI Taxonomy" id="2820710"/>
    <lineage>
        <taxon>Bacteria</taxon>
        <taxon>Pseudomonadati</taxon>
        <taxon>Pseudomonadota</taxon>
        <taxon>Gammaproteobacteria</taxon>
        <taxon>Alteromonadales</taxon>
        <taxon>Pseudoalteromonadaceae</taxon>
        <taxon>Psychrosphaera</taxon>
    </lineage>
</organism>
<dbReference type="RefSeq" id="WP_208833074.1">
    <property type="nucleotide sequence ID" value="NZ_CP072110.1"/>
</dbReference>
<proteinExistence type="inferred from homology"/>
<keyword evidence="2 7" id="KW-0489">Methyltransferase</keyword>
<dbReference type="Proteomes" id="UP000682739">
    <property type="component" value="Chromosome"/>
</dbReference>
<keyword evidence="4" id="KW-0949">S-adenosyl-L-methionine</keyword>
<accession>A0A975HL66</accession>
<dbReference type="EMBL" id="CP072110">
    <property type="protein sequence ID" value="QTH65039.1"/>
    <property type="molecule type" value="Genomic_DNA"/>
</dbReference>
<comment type="similarity">
    <text evidence="1">Belongs to the CFA/CMAS family.</text>
</comment>
<sequence length="417" mass="47765">MEKTASTISADKPLNTSFANNLYQKLVFTVLRRITGVGITIRDMSQQNEATKPSVHFFGEESASLQAQIDIHDANVYKSLATGGSIAAAEAYIDNQWSSPNLTRLIEVFAVCQQQLDELEKHMSWFTKLKNKLFHKRNKNSQSGSKENILAHYDLGNDLYTRFLDPEMMYSAAIYSEDADNLDAAQLNKLNLICQRLELKESDHLVEIGSGWGGLAIFAAQNYGCKVTTTTISDAQHDYAQARIKDLGLENKITLLKEDYRNLTGEYDKLVSIEMIEAVGFEYYSEFFGKCNSLLKSGGKMLIQAITIADQRFDHYRNNVDFIQRYIFPGGCLPSIEKMTTHLRKDTDMVLHELHDIGLDYAKTLNEWRQRFNDKWPELTQFGFDDKFKRLWNYYLCYCEGAFLQRATSTVHFVARK</sequence>
<name>A0A975HL66_9GAMM</name>
<dbReference type="Gene3D" id="3.40.50.150">
    <property type="entry name" value="Vaccinia Virus protein VP39"/>
    <property type="match status" value="1"/>
</dbReference>
<evidence type="ECO:0000256" key="3">
    <source>
        <dbReference type="ARBA" id="ARBA00022679"/>
    </source>
</evidence>
<dbReference type="GO" id="GO:0008168">
    <property type="term" value="F:methyltransferase activity"/>
    <property type="evidence" value="ECO:0007669"/>
    <property type="project" value="UniProtKB-KW"/>
</dbReference>